<dbReference type="SMART" id="SM00387">
    <property type="entry name" value="HATPase_c"/>
    <property type="match status" value="1"/>
</dbReference>
<evidence type="ECO:0000256" key="4">
    <source>
        <dbReference type="ARBA" id="ARBA00022679"/>
    </source>
</evidence>
<evidence type="ECO:0000256" key="7">
    <source>
        <dbReference type="SAM" id="Phobius"/>
    </source>
</evidence>
<dbReference type="Gene3D" id="3.40.50.2300">
    <property type="match status" value="1"/>
</dbReference>
<dbReference type="InterPro" id="IPR004358">
    <property type="entry name" value="Sig_transdc_His_kin-like_C"/>
</dbReference>
<dbReference type="PANTHER" id="PTHR43304">
    <property type="entry name" value="PHYTOCHROME-LIKE PROTEIN CPH1"/>
    <property type="match status" value="1"/>
</dbReference>
<dbReference type="SUPFAM" id="SSF47384">
    <property type="entry name" value="Homodimeric domain of signal transducing histidine kinase"/>
    <property type="match status" value="1"/>
</dbReference>
<dbReference type="Proteomes" id="UP000199356">
    <property type="component" value="Unassembled WGS sequence"/>
</dbReference>
<dbReference type="OrthoDB" id="9796100at2"/>
<evidence type="ECO:0000256" key="3">
    <source>
        <dbReference type="ARBA" id="ARBA00022553"/>
    </source>
</evidence>
<dbReference type="Pfam" id="PF00512">
    <property type="entry name" value="HisKA"/>
    <property type="match status" value="1"/>
</dbReference>
<keyword evidence="7" id="KW-0812">Transmembrane</keyword>
<dbReference type="SUPFAM" id="SSF52172">
    <property type="entry name" value="CheY-like"/>
    <property type="match status" value="1"/>
</dbReference>
<dbReference type="Gene3D" id="3.30.565.10">
    <property type="entry name" value="Histidine kinase-like ATPase, C-terminal domain"/>
    <property type="match status" value="1"/>
</dbReference>
<feature type="transmembrane region" description="Helical" evidence="7">
    <location>
        <begin position="86"/>
        <end position="105"/>
    </location>
</feature>
<dbReference type="PROSITE" id="PS50109">
    <property type="entry name" value="HIS_KIN"/>
    <property type="match status" value="1"/>
</dbReference>
<feature type="domain" description="PAC" evidence="11">
    <location>
        <begin position="456"/>
        <end position="508"/>
    </location>
</feature>
<dbReference type="Gene3D" id="3.30.450.20">
    <property type="entry name" value="PAS domain"/>
    <property type="match status" value="3"/>
</dbReference>
<keyword evidence="4" id="KW-0808">Transferase</keyword>
<sequence length="892" mass="96049">MKVTHGIVAPRVWLPVSAALWLAAALLETLTPLGVTHGSLYLFPLMAVAASGQRTPVIVVAALSAVATAAGFLVHEHGVSRSLELLDRAITITLLGAFSVMALTLQEALARARRGEAAAQRSIEALARAEATLQHAEGTGPIGSLHLDLASGELRWSDGLFRIFGLESGGCLSMADVTARLHPGDRAGFDNALSDALDRGERLEHEHRIVRAGDGAVRRVALIAEKVEGEGGAYLAGVVQDVTDQRVRERRLRLLSSAVAMLDEIVLITEADSLDSPEGPRIVYVNDAFERITGYTREQALGQTPRMLQGPCTQRAELDRLRAALEKAEPVSVELINYRADGEEYWLEISVSPVRDERGRLTHFVAVQRDVTRRKKNLEALREVEERYRLVTQATSDVVWDWDMQTGGMWYSDSVLAMLGTRIDSLDAWLARVHPDDRAHVEATNARMLEGADTVVEDEYRLRRADGTYIRVKDRAFVQRDAAGRPLRMLGTMQDVTEAREMEARLSRAETLQAVGTLTGGVAHDINNLMTVVLGNADLLDEELEAQPGARAKVDQIAGAAERAAALTGRLLAFAREQPLEPRSVDVPALVEQLLPILRTSLPDSVSLRVQALPGLPPAHVDPGQLEVALLNLVVNARDAMPRGGVIDIGITFDRPDGRSDPLDGRPLPDECLIVSVKDHGTGMTPEVLSKALDPFFTTKPPGAGTGLGLSMAYGFAKQSGGHIELSSTPRQGTTVRIFLPAASVPAIARAARPDAPAAGGGEHVLLVEDDRDVRAATERQLAALGYRVSSAEDAAEAMAALEAHPDVALLLTDLVLSGGMNGRELAERAREENPDLRVLYASGYAEAQVLAHDRPDPQVPLLRKPFRRAALAAAVGGALAGQSSSTETVRK</sequence>
<reference evidence="12 13" key="1">
    <citation type="submission" date="2016-10" db="EMBL/GenBank/DDBJ databases">
        <authorList>
            <person name="de Groot N.N."/>
        </authorList>
    </citation>
    <scope>NUCLEOTIDE SEQUENCE [LARGE SCALE GENOMIC DNA]</scope>
    <source>
        <strain evidence="12 13">DSM 19547</strain>
    </source>
</reference>
<dbReference type="InterPro" id="IPR011006">
    <property type="entry name" value="CheY-like_superfamily"/>
</dbReference>
<feature type="domain" description="PAS" evidence="10">
    <location>
        <begin position="251"/>
        <end position="328"/>
    </location>
</feature>
<dbReference type="InterPro" id="IPR036890">
    <property type="entry name" value="HATPase_C_sf"/>
</dbReference>
<evidence type="ECO:0000313" key="13">
    <source>
        <dbReference type="Proteomes" id="UP000199356"/>
    </source>
</evidence>
<dbReference type="PROSITE" id="PS50112">
    <property type="entry name" value="PAS"/>
    <property type="match status" value="1"/>
</dbReference>
<dbReference type="InterPro" id="IPR035965">
    <property type="entry name" value="PAS-like_dom_sf"/>
</dbReference>
<feature type="domain" description="Response regulatory" evidence="9">
    <location>
        <begin position="764"/>
        <end position="880"/>
    </location>
</feature>
<dbReference type="EMBL" id="FOXA01000009">
    <property type="protein sequence ID" value="SFP63136.1"/>
    <property type="molecule type" value="Genomic_DNA"/>
</dbReference>
<name>A0A1I5RYR6_9RHOB</name>
<dbReference type="InterPro" id="IPR013655">
    <property type="entry name" value="PAS_fold_3"/>
</dbReference>
<dbReference type="NCBIfam" id="TIGR00229">
    <property type="entry name" value="sensory_box"/>
    <property type="match status" value="2"/>
</dbReference>
<evidence type="ECO:0000313" key="12">
    <source>
        <dbReference type="EMBL" id="SFP63136.1"/>
    </source>
</evidence>
<keyword evidence="7" id="KW-0472">Membrane</keyword>
<evidence type="ECO:0000259" key="9">
    <source>
        <dbReference type="PROSITE" id="PS50110"/>
    </source>
</evidence>
<protein>
    <recommendedName>
        <fullName evidence="2">histidine kinase</fullName>
        <ecNumber evidence="2">2.7.13.3</ecNumber>
    </recommendedName>
</protein>
<dbReference type="SUPFAM" id="SSF55874">
    <property type="entry name" value="ATPase domain of HSP90 chaperone/DNA topoisomerase II/histidine kinase"/>
    <property type="match status" value="1"/>
</dbReference>
<dbReference type="InterPro" id="IPR052162">
    <property type="entry name" value="Sensor_kinase/Photoreceptor"/>
</dbReference>
<dbReference type="SMART" id="SM00086">
    <property type="entry name" value="PAC"/>
    <property type="match status" value="3"/>
</dbReference>
<evidence type="ECO:0000256" key="2">
    <source>
        <dbReference type="ARBA" id="ARBA00012438"/>
    </source>
</evidence>
<dbReference type="InterPro" id="IPR036097">
    <property type="entry name" value="HisK_dim/P_sf"/>
</dbReference>
<dbReference type="InterPro" id="IPR000700">
    <property type="entry name" value="PAS-assoc_C"/>
</dbReference>
<gene>
    <name evidence="12" type="ORF">SAMN04488047_109139</name>
</gene>
<dbReference type="PANTHER" id="PTHR43304:SF1">
    <property type="entry name" value="PAC DOMAIN-CONTAINING PROTEIN"/>
    <property type="match status" value="1"/>
</dbReference>
<dbReference type="PROSITE" id="PS50113">
    <property type="entry name" value="PAC"/>
    <property type="match status" value="3"/>
</dbReference>
<dbReference type="Pfam" id="PF13426">
    <property type="entry name" value="PAS_9"/>
    <property type="match status" value="1"/>
</dbReference>
<feature type="modified residue" description="4-aspartylphosphate" evidence="6">
    <location>
        <position position="814"/>
    </location>
</feature>
<feature type="transmembrane region" description="Helical" evidence="7">
    <location>
        <begin position="12"/>
        <end position="35"/>
    </location>
</feature>
<keyword evidence="3 6" id="KW-0597">Phosphoprotein</keyword>
<proteinExistence type="predicted"/>
<feature type="domain" description="Histidine kinase" evidence="8">
    <location>
        <begin position="521"/>
        <end position="744"/>
    </location>
</feature>
<dbReference type="InterPro" id="IPR003594">
    <property type="entry name" value="HATPase_dom"/>
</dbReference>
<dbReference type="AlphaFoldDB" id="A0A1I5RYR6"/>
<comment type="catalytic activity">
    <reaction evidence="1">
        <text>ATP + protein L-histidine = ADP + protein N-phospho-L-histidine.</text>
        <dbReference type="EC" id="2.7.13.3"/>
    </reaction>
</comment>
<dbReference type="STRING" id="441119.SAMN04488047_109139"/>
<dbReference type="InterPro" id="IPR001789">
    <property type="entry name" value="Sig_transdc_resp-reg_receiver"/>
</dbReference>
<dbReference type="Pfam" id="PF08447">
    <property type="entry name" value="PAS_3"/>
    <property type="match status" value="2"/>
</dbReference>
<dbReference type="CDD" id="cd00130">
    <property type="entry name" value="PAS"/>
    <property type="match status" value="3"/>
</dbReference>
<dbReference type="PROSITE" id="PS50110">
    <property type="entry name" value="RESPONSE_REGULATORY"/>
    <property type="match status" value="1"/>
</dbReference>
<dbReference type="SMART" id="SM00448">
    <property type="entry name" value="REC"/>
    <property type="match status" value="1"/>
</dbReference>
<feature type="domain" description="PAC" evidence="11">
    <location>
        <begin position="203"/>
        <end position="254"/>
    </location>
</feature>
<dbReference type="SMART" id="SM00388">
    <property type="entry name" value="HisKA"/>
    <property type="match status" value="1"/>
</dbReference>
<feature type="domain" description="PAC" evidence="11">
    <location>
        <begin position="329"/>
        <end position="383"/>
    </location>
</feature>
<dbReference type="InterPro" id="IPR001610">
    <property type="entry name" value="PAC"/>
</dbReference>
<dbReference type="Gene3D" id="2.10.70.100">
    <property type="match status" value="1"/>
</dbReference>
<keyword evidence="13" id="KW-1185">Reference proteome</keyword>
<dbReference type="GO" id="GO:0000155">
    <property type="term" value="F:phosphorelay sensor kinase activity"/>
    <property type="evidence" value="ECO:0007669"/>
    <property type="project" value="InterPro"/>
</dbReference>
<dbReference type="SMART" id="SM00091">
    <property type="entry name" value="PAS"/>
    <property type="match status" value="3"/>
</dbReference>
<dbReference type="CDD" id="cd00082">
    <property type="entry name" value="HisKA"/>
    <property type="match status" value="1"/>
</dbReference>
<dbReference type="Pfam" id="PF00072">
    <property type="entry name" value="Response_reg"/>
    <property type="match status" value="1"/>
</dbReference>
<dbReference type="EC" id="2.7.13.3" evidence="2"/>
<organism evidence="12 13">
    <name type="scientific">Tranquillimonas alkanivorans</name>
    <dbReference type="NCBI Taxonomy" id="441119"/>
    <lineage>
        <taxon>Bacteria</taxon>
        <taxon>Pseudomonadati</taxon>
        <taxon>Pseudomonadota</taxon>
        <taxon>Alphaproteobacteria</taxon>
        <taxon>Rhodobacterales</taxon>
        <taxon>Roseobacteraceae</taxon>
        <taxon>Tranquillimonas</taxon>
    </lineage>
</organism>
<dbReference type="InterPro" id="IPR003661">
    <property type="entry name" value="HisK_dim/P_dom"/>
</dbReference>
<dbReference type="RefSeq" id="WP_093422414.1">
    <property type="nucleotide sequence ID" value="NZ_FOXA01000009.1"/>
</dbReference>
<keyword evidence="5" id="KW-0418">Kinase</keyword>
<dbReference type="InterPro" id="IPR005467">
    <property type="entry name" value="His_kinase_dom"/>
</dbReference>
<evidence type="ECO:0000259" key="8">
    <source>
        <dbReference type="PROSITE" id="PS50109"/>
    </source>
</evidence>
<dbReference type="Pfam" id="PF02518">
    <property type="entry name" value="HATPase_c"/>
    <property type="match status" value="1"/>
</dbReference>
<feature type="transmembrane region" description="Helical" evidence="7">
    <location>
        <begin position="55"/>
        <end position="74"/>
    </location>
</feature>
<dbReference type="Gene3D" id="1.10.287.130">
    <property type="match status" value="1"/>
</dbReference>
<dbReference type="InterPro" id="IPR000014">
    <property type="entry name" value="PAS"/>
</dbReference>
<evidence type="ECO:0000256" key="5">
    <source>
        <dbReference type="ARBA" id="ARBA00022777"/>
    </source>
</evidence>
<evidence type="ECO:0000259" key="10">
    <source>
        <dbReference type="PROSITE" id="PS50112"/>
    </source>
</evidence>
<accession>A0A1I5RYR6</accession>
<dbReference type="PRINTS" id="PR00344">
    <property type="entry name" value="BCTRLSENSOR"/>
</dbReference>
<evidence type="ECO:0000256" key="1">
    <source>
        <dbReference type="ARBA" id="ARBA00000085"/>
    </source>
</evidence>
<dbReference type="SUPFAM" id="SSF55785">
    <property type="entry name" value="PYP-like sensor domain (PAS domain)"/>
    <property type="match status" value="3"/>
</dbReference>
<keyword evidence="7" id="KW-1133">Transmembrane helix</keyword>
<evidence type="ECO:0000256" key="6">
    <source>
        <dbReference type="PROSITE-ProRule" id="PRU00169"/>
    </source>
</evidence>
<evidence type="ECO:0000259" key="11">
    <source>
        <dbReference type="PROSITE" id="PS50113"/>
    </source>
</evidence>